<keyword evidence="2 4" id="KW-0067">ATP-binding</keyword>
<dbReference type="InterPro" id="IPR003439">
    <property type="entry name" value="ABC_transporter-like_ATP-bd"/>
</dbReference>
<evidence type="ECO:0000256" key="2">
    <source>
        <dbReference type="ARBA" id="ARBA00022840"/>
    </source>
</evidence>
<dbReference type="PROSITE" id="PS00211">
    <property type="entry name" value="ABC_TRANSPORTER_1"/>
    <property type="match status" value="1"/>
</dbReference>
<dbReference type="PROSITE" id="PS50893">
    <property type="entry name" value="ABC_TRANSPORTER_2"/>
    <property type="match status" value="1"/>
</dbReference>
<keyword evidence="1" id="KW-0547">Nucleotide-binding</keyword>
<dbReference type="AlphaFoldDB" id="A0A494YWD7"/>
<dbReference type="InterPro" id="IPR027417">
    <property type="entry name" value="P-loop_NTPase"/>
</dbReference>
<protein>
    <submittedName>
        <fullName evidence="4">ABC transporter ATP-binding protein</fullName>
    </submittedName>
</protein>
<gene>
    <name evidence="4" type="ORF">D8M05_12905</name>
</gene>
<reference evidence="4 5" key="1">
    <citation type="journal article" date="2015" name="Antonie Van Leeuwenhoek">
        <title>Oceanobacillus bengalensis sp. nov., a bacterium isolated from seawater of the Bay of Bengal.</title>
        <authorList>
            <person name="Yongchang O."/>
            <person name="Xiang W."/>
            <person name="Wang G."/>
        </authorList>
    </citation>
    <scope>NUCLEOTIDE SEQUENCE [LARGE SCALE GENOMIC DNA]</scope>
    <source>
        <strain evidence="4 5">MCCC 1K00260</strain>
    </source>
</reference>
<dbReference type="Pfam" id="PF00005">
    <property type="entry name" value="ABC_tran"/>
    <property type="match status" value="1"/>
</dbReference>
<evidence type="ECO:0000256" key="1">
    <source>
        <dbReference type="ARBA" id="ARBA00022741"/>
    </source>
</evidence>
<name>A0A494YWD7_9BACI</name>
<evidence type="ECO:0000313" key="4">
    <source>
        <dbReference type="EMBL" id="RKQ14527.1"/>
    </source>
</evidence>
<dbReference type="InterPro" id="IPR003593">
    <property type="entry name" value="AAA+_ATPase"/>
</dbReference>
<dbReference type="PANTHER" id="PTHR43158">
    <property type="entry name" value="SKFA PEPTIDE EXPORT ATP-BINDING PROTEIN SKFE"/>
    <property type="match status" value="1"/>
</dbReference>
<dbReference type="PANTHER" id="PTHR43158:SF1">
    <property type="entry name" value="ABC TRANSPORTER, ATP-BINDING PROTEIN"/>
    <property type="match status" value="1"/>
</dbReference>
<dbReference type="SMART" id="SM00382">
    <property type="entry name" value="AAA"/>
    <property type="match status" value="1"/>
</dbReference>
<dbReference type="GO" id="GO:0005524">
    <property type="term" value="F:ATP binding"/>
    <property type="evidence" value="ECO:0007669"/>
    <property type="project" value="UniProtKB-KW"/>
</dbReference>
<comment type="caution">
    <text evidence="4">The sequence shown here is derived from an EMBL/GenBank/DDBJ whole genome shotgun (WGS) entry which is preliminary data.</text>
</comment>
<dbReference type="GO" id="GO:0016887">
    <property type="term" value="F:ATP hydrolysis activity"/>
    <property type="evidence" value="ECO:0007669"/>
    <property type="project" value="InterPro"/>
</dbReference>
<keyword evidence="5" id="KW-1185">Reference proteome</keyword>
<dbReference type="EMBL" id="RBZO01000020">
    <property type="protein sequence ID" value="RKQ14527.1"/>
    <property type="molecule type" value="Genomic_DNA"/>
</dbReference>
<dbReference type="Gene3D" id="3.40.50.300">
    <property type="entry name" value="P-loop containing nucleotide triphosphate hydrolases"/>
    <property type="match status" value="1"/>
</dbReference>
<organism evidence="4 5">
    <name type="scientific">Oceanobacillus bengalensis</name>
    <dbReference type="NCBI Taxonomy" id="1435466"/>
    <lineage>
        <taxon>Bacteria</taxon>
        <taxon>Bacillati</taxon>
        <taxon>Bacillota</taxon>
        <taxon>Bacilli</taxon>
        <taxon>Bacillales</taxon>
        <taxon>Bacillaceae</taxon>
        <taxon>Oceanobacillus</taxon>
    </lineage>
</organism>
<dbReference type="SUPFAM" id="SSF52540">
    <property type="entry name" value="P-loop containing nucleoside triphosphate hydrolases"/>
    <property type="match status" value="1"/>
</dbReference>
<dbReference type="RefSeq" id="WP_121132447.1">
    <property type="nucleotide sequence ID" value="NZ_JBHUFK010000038.1"/>
</dbReference>
<dbReference type="OrthoDB" id="9804819at2"/>
<evidence type="ECO:0000313" key="5">
    <source>
        <dbReference type="Proteomes" id="UP000281813"/>
    </source>
</evidence>
<dbReference type="InterPro" id="IPR017871">
    <property type="entry name" value="ABC_transporter-like_CS"/>
</dbReference>
<sequence length="236" mass="26824">MIQLTNVTKRYLATKAIRQCTLSMDSGKVIGIIGENGSGKTTLLKLLSGLLKPSKGIVEIDNVVVDRRIANKLAFLTDSEYFFPYLSVMELIEFYNSQFDDFDKEKAVEMAKFMNLNVEQKIKYLSKGNKSRVKIVVTLSRNAPYVVLDEPFSGLDPMVRKAIINGIIKFINMPEQTLIITTHEIKEVEPILDEVVVLRKGKIIAHETVDNVREVNKMDVVDWMEQLYSKENMSVS</sequence>
<feature type="domain" description="ABC transporter" evidence="3">
    <location>
        <begin position="2"/>
        <end position="225"/>
    </location>
</feature>
<evidence type="ECO:0000259" key="3">
    <source>
        <dbReference type="PROSITE" id="PS50893"/>
    </source>
</evidence>
<accession>A0A494YWD7</accession>
<proteinExistence type="predicted"/>
<dbReference type="Proteomes" id="UP000281813">
    <property type="component" value="Unassembled WGS sequence"/>
</dbReference>